<dbReference type="Proteomes" id="UP000712673">
    <property type="component" value="Unassembled WGS sequence"/>
</dbReference>
<evidence type="ECO:0000313" key="2">
    <source>
        <dbReference type="Proteomes" id="UP000712673"/>
    </source>
</evidence>
<dbReference type="EMBL" id="VGLS01000926">
    <property type="protein sequence ID" value="MBM3226481.1"/>
    <property type="molecule type" value="Genomic_DNA"/>
</dbReference>
<organism evidence="1 2">
    <name type="scientific">Tectimicrobiota bacterium</name>
    <dbReference type="NCBI Taxonomy" id="2528274"/>
    <lineage>
        <taxon>Bacteria</taxon>
        <taxon>Pseudomonadati</taxon>
        <taxon>Nitrospinota/Tectimicrobiota group</taxon>
        <taxon>Candidatus Tectimicrobiota</taxon>
    </lineage>
</organism>
<gene>
    <name evidence="1" type="ORF">FJZ47_22175</name>
</gene>
<evidence type="ECO:0000313" key="1">
    <source>
        <dbReference type="EMBL" id="MBM3226481.1"/>
    </source>
</evidence>
<name>A0A937W7K5_UNCTE</name>
<protein>
    <submittedName>
        <fullName evidence="1">IS1 family transposase</fullName>
    </submittedName>
</protein>
<feature type="non-terminal residue" evidence="1">
    <location>
        <position position="1"/>
    </location>
</feature>
<comment type="caution">
    <text evidence="1">The sequence shown here is derived from an EMBL/GenBank/DDBJ whole genome shotgun (WGS) entry which is preliminary data.</text>
</comment>
<reference evidence="1" key="1">
    <citation type="submission" date="2019-03" db="EMBL/GenBank/DDBJ databases">
        <title>Lake Tanganyika Metagenome-Assembled Genomes (MAGs).</title>
        <authorList>
            <person name="Tran P."/>
        </authorList>
    </citation>
    <scope>NUCLEOTIDE SEQUENCE</scope>
    <source>
        <strain evidence="1">K_DeepCast_65m_m2_066</strain>
    </source>
</reference>
<accession>A0A937W7K5</accession>
<dbReference type="AlphaFoldDB" id="A0A937W7K5"/>
<proteinExistence type="predicted"/>
<sequence>ERFNDTLRQRVSRLVRDALSFSKKLANHIGAIKLFICHYNLTRAAA</sequence>